<keyword evidence="2" id="KW-0732">Signal</keyword>
<comment type="similarity">
    <text evidence="1">Belongs to the MlaA family.</text>
</comment>
<organism evidence="4 5">
    <name type="scientific">Pararhodospirillum photometricum DSM 122</name>
    <dbReference type="NCBI Taxonomy" id="1150469"/>
    <lineage>
        <taxon>Bacteria</taxon>
        <taxon>Pseudomonadati</taxon>
        <taxon>Pseudomonadota</taxon>
        <taxon>Alphaproteobacteria</taxon>
        <taxon>Rhodospirillales</taxon>
        <taxon>Rhodospirillaceae</taxon>
        <taxon>Pararhodospirillum</taxon>
    </lineage>
</organism>
<dbReference type="eggNOG" id="COG2853">
    <property type="taxonomic scope" value="Bacteria"/>
</dbReference>
<dbReference type="InterPro" id="IPR007428">
    <property type="entry name" value="MlaA"/>
</dbReference>
<dbReference type="Proteomes" id="UP000033220">
    <property type="component" value="Chromosome DSM 122"/>
</dbReference>
<dbReference type="HOGENOM" id="CLU_498631_0_0_5"/>
<feature type="region of interest" description="Disordered" evidence="3">
    <location>
        <begin position="524"/>
        <end position="546"/>
    </location>
</feature>
<dbReference type="PANTHER" id="PTHR30035">
    <property type="entry name" value="LIPOPROTEIN VACJ-RELATED"/>
    <property type="match status" value="1"/>
</dbReference>
<dbReference type="STRING" id="1150469.RSPPHO_01429"/>
<gene>
    <name evidence="4" type="ORF">RSPPHO_01429</name>
</gene>
<accession>H6SJ90</accession>
<keyword evidence="5" id="KW-1185">Reference proteome</keyword>
<dbReference type="Pfam" id="PF04333">
    <property type="entry name" value="MlaA"/>
    <property type="match status" value="1"/>
</dbReference>
<dbReference type="AlphaFoldDB" id="H6SJ90"/>
<dbReference type="KEGG" id="rpm:RSPPHO_01429"/>
<dbReference type="EMBL" id="HE663493">
    <property type="protein sequence ID" value="CCG08055.1"/>
    <property type="molecule type" value="Genomic_DNA"/>
</dbReference>
<dbReference type="GO" id="GO:0016020">
    <property type="term" value="C:membrane"/>
    <property type="evidence" value="ECO:0007669"/>
    <property type="project" value="InterPro"/>
</dbReference>
<evidence type="ECO:0000256" key="1">
    <source>
        <dbReference type="ARBA" id="ARBA00010634"/>
    </source>
</evidence>
<dbReference type="PANTHER" id="PTHR30035:SF3">
    <property type="entry name" value="INTERMEMBRANE PHOSPHOLIPID TRANSPORT SYSTEM LIPOPROTEIN MLAA"/>
    <property type="match status" value="1"/>
</dbReference>
<evidence type="ECO:0000313" key="4">
    <source>
        <dbReference type="EMBL" id="CCG08055.1"/>
    </source>
</evidence>
<reference evidence="4 5" key="1">
    <citation type="submission" date="2012-02" db="EMBL/GenBank/DDBJ databases">
        <title>Shotgun genome sequence of Phaeospirillum photometricum DSM 122.</title>
        <authorList>
            <person name="Duquesne K."/>
            <person name="Sturgis J."/>
        </authorList>
    </citation>
    <scope>NUCLEOTIDE SEQUENCE [LARGE SCALE GENOMIC DNA]</scope>
    <source>
        <strain evidence="5">DSM122</strain>
    </source>
</reference>
<sequence length="546" mass="58069">MEQGGIVGALYREFADRAFEQDVGDAGGAVVARHHNIGQGHRLALGHVDSGEHQGGAARPRLGAQGLEALARPALETRRVGGNAQGGKGLGEPSLLGLAGGATGGAGDQAGHAGKIKGGAGLRVDAASPALGTQRGRVAHDLKQNSVELLDRGDYTGGFNFRWIRGQCRSRHGAKQAKNRAGQKTATAQGDKNSAHQTDPFPRKRGMNARKKVAAIWQQGDIQATPNRLSLLPPCGETPSLQKAESAGTTPSRGFVAWHQGPVNRGRGGAMATTVVSTSELGRAMTQVNRKKSGFWGQVARAGILAVAVSSTASCASAPQGDELVSDPMEPWNRYVFAVNDLIYTFLRPWIAPYMVLPDKGKEAVDNVVHNVKTPVILLNDLLQGEATRAWVTTQRFFINTTLGVLGTMDVAAKDYQLPKHREDFGQTLGAWGMGDGPYMVLPLLGPSNPRDALGSGIDMVSHPLFWVPGGDIGTMVSGGRTYATLASEYGGHVNEMDELRKTSLDYYATMRSLYTQMRRSEVKNIEGSKGQTAPVDYYSEGAPAK</sequence>
<evidence type="ECO:0000313" key="5">
    <source>
        <dbReference type="Proteomes" id="UP000033220"/>
    </source>
</evidence>
<evidence type="ECO:0000256" key="2">
    <source>
        <dbReference type="ARBA" id="ARBA00022729"/>
    </source>
</evidence>
<evidence type="ECO:0000256" key="3">
    <source>
        <dbReference type="SAM" id="MobiDB-lite"/>
    </source>
</evidence>
<name>H6SJ90_PARPM</name>
<dbReference type="PATRIC" id="fig|1150469.3.peg.1610"/>
<feature type="compositionally biased region" description="Polar residues" evidence="3">
    <location>
        <begin position="182"/>
        <end position="197"/>
    </location>
</feature>
<dbReference type="PRINTS" id="PR01805">
    <property type="entry name" value="VACJLIPOPROT"/>
</dbReference>
<keyword evidence="4" id="KW-0449">Lipoprotein</keyword>
<dbReference type="GO" id="GO:0120010">
    <property type="term" value="P:intermembrane phospholipid transfer"/>
    <property type="evidence" value="ECO:0007669"/>
    <property type="project" value="TreeGrafter"/>
</dbReference>
<feature type="region of interest" description="Disordered" evidence="3">
    <location>
        <begin position="172"/>
        <end position="207"/>
    </location>
</feature>
<protein>
    <submittedName>
        <fullName evidence="4">VacJ-like lipoprotein</fullName>
    </submittedName>
</protein>
<proteinExistence type="inferred from homology"/>